<dbReference type="PRINTS" id="PR00009">
    <property type="entry name" value="EGFTGF"/>
</dbReference>
<evidence type="ECO:0000259" key="15">
    <source>
        <dbReference type="PROSITE" id="PS50026"/>
    </source>
</evidence>
<accession>A0AAV1MVM7</accession>
<evidence type="ECO:0000313" key="16">
    <source>
        <dbReference type="EMBL" id="CAK6950804.1"/>
    </source>
</evidence>
<dbReference type="CDD" id="cd00054">
    <property type="entry name" value="EGF_CA"/>
    <property type="match status" value="1"/>
</dbReference>
<dbReference type="GO" id="GO:0016020">
    <property type="term" value="C:membrane"/>
    <property type="evidence" value="ECO:0007669"/>
    <property type="project" value="UniProtKB-SubCell"/>
</dbReference>
<organism evidence="16 17">
    <name type="scientific">Scomber scombrus</name>
    <name type="common">Atlantic mackerel</name>
    <name type="synonym">Scomber vernalis</name>
    <dbReference type="NCBI Taxonomy" id="13677"/>
    <lineage>
        <taxon>Eukaryota</taxon>
        <taxon>Metazoa</taxon>
        <taxon>Chordata</taxon>
        <taxon>Craniata</taxon>
        <taxon>Vertebrata</taxon>
        <taxon>Euteleostomi</taxon>
        <taxon>Actinopterygii</taxon>
        <taxon>Neopterygii</taxon>
        <taxon>Teleostei</taxon>
        <taxon>Neoteleostei</taxon>
        <taxon>Acanthomorphata</taxon>
        <taxon>Pelagiaria</taxon>
        <taxon>Scombriformes</taxon>
        <taxon>Scombridae</taxon>
        <taxon>Scomber</taxon>
    </lineage>
</organism>
<evidence type="ECO:0000256" key="10">
    <source>
        <dbReference type="ARBA" id="ARBA00023157"/>
    </source>
</evidence>
<feature type="domain" description="EGF-like" evidence="15">
    <location>
        <begin position="54"/>
        <end position="95"/>
    </location>
</feature>
<dbReference type="PROSITE" id="PS00022">
    <property type="entry name" value="EGF_1"/>
    <property type="match status" value="1"/>
</dbReference>
<feature type="signal peptide" evidence="14">
    <location>
        <begin position="1"/>
        <end position="24"/>
    </location>
</feature>
<dbReference type="PROSITE" id="PS01186">
    <property type="entry name" value="EGF_2"/>
    <property type="match status" value="1"/>
</dbReference>
<dbReference type="GO" id="GO:0008284">
    <property type="term" value="P:positive regulation of cell population proliferation"/>
    <property type="evidence" value="ECO:0007669"/>
    <property type="project" value="TreeGrafter"/>
</dbReference>
<feature type="transmembrane region" description="Helical" evidence="13">
    <location>
        <begin position="109"/>
        <end position="131"/>
    </location>
</feature>
<evidence type="ECO:0000256" key="14">
    <source>
        <dbReference type="SAM" id="SignalP"/>
    </source>
</evidence>
<evidence type="ECO:0000256" key="5">
    <source>
        <dbReference type="ARBA" id="ARBA00022692"/>
    </source>
</evidence>
<evidence type="ECO:0000256" key="12">
    <source>
        <dbReference type="PROSITE-ProRule" id="PRU00076"/>
    </source>
</evidence>
<evidence type="ECO:0000256" key="3">
    <source>
        <dbReference type="ARBA" id="ARBA00022525"/>
    </source>
</evidence>
<reference evidence="16 17" key="1">
    <citation type="submission" date="2024-01" db="EMBL/GenBank/DDBJ databases">
        <authorList>
            <person name="Alioto T."/>
            <person name="Alioto T."/>
            <person name="Gomez Garrido J."/>
        </authorList>
    </citation>
    <scope>NUCLEOTIDE SEQUENCE [LARGE SCALE GENOMIC DNA]</scope>
</reference>
<dbReference type="GO" id="GO:0005615">
    <property type="term" value="C:extracellular space"/>
    <property type="evidence" value="ECO:0007669"/>
    <property type="project" value="TreeGrafter"/>
</dbReference>
<keyword evidence="4 12" id="KW-0245">EGF-like domain</keyword>
<keyword evidence="3" id="KW-0964">Secreted</keyword>
<dbReference type="GO" id="GO:0045840">
    <property type="term" value="P:positive regulation of mitotic nuclear division"/>
    <property type="evidence" value="ECO:0007669"/>
    <property type="project" value="TreeGrafter"/>
</dbReference>
<evidence type="ECO:0000256" key="4">
    <source>
        <dbReference type="ARBA" id="ARBA00022536"/>
    </source>
</evidence>
<evidence type="ECO:0000256" key="2">
    <source>
        <dbReference type="ARBA" id="ARBA00004613"/>
    </source>
</evidence>
<gene>
    <name evidence="16" type="ORF">FSCOSCO3_A009861</name>
</gene>
<dbReference type="SUPFAM" id="SSF57196">
    <property type="entry name" value="EGF/Laminin"/>
    <property type="match status" value="1"/>
</dbReference>
<name>A0AAV1MVM7_SCOSC</name>
<feature type="disulfide bond" evidence="12">
    <location>
        <begin position="66"/>
        <end position="83"/>
    </location>
</feature>
<dbReference type="Gene3D" id="2.10.25.10">
    <property type="entry name" value="Laminin"/>
    <property type="match status" value="1"/>
</dbReference>
<dbReference type="GO" id="GO:0007173">
    <property type="term" value="P:epidermal growth factor receptor signaling pathway"/>
    <property type="evidence" value="ECO:0007669"/>
    <property type="project" value="TreeGrafter"/>
</dbReference>
<feature type="chain" id="PRO_5043527719" evidence="14">
    <location>
        <begin position="25"/>
        <end position="154"/>
    </location>
</feature>
<comment type="caution">
    <text evidence="16">The sequence shown here is derived from an EMBL/GenBank/DDBJ whole genome shotgun (WGS) entry which is preliminary data.</text>
</comment>
<keyword evidence="17" id="KW-1185">Reference proteome</keyword>
<comment type="subcellular location">
    <subcellularLocation>
        <location evidence="1">Membrane</location>
        <topology evidence="1">Single-pass type I membrane protein</topology>
    </subcellularLocation>
    <subcellularLocation>
        <location evidence="2">Secreted</location>
    </subcellularLocation>
</comment>
<evidence type="ECO:0000256" key="8">
    <source>
        <dbReference type="ARBA" id="ARBA00023030"/>
    </source>
</evidence>
<dbReference type="GO" id="GO:0008083">
    <property type="term" value="F:growth factor activity"/>
    <property type="evidence" value="ECO:0007669"/>
    <property type="project" value="UniProtKB-KW"/>
</dbReference>
<protein>
    <submittedName>
        <fullName evidence="16">Proepiregulin-like</fullName>
    </submittedName>
</protein>
<evidence type="ECO:0000256" key="9">
    <source>
        <dbReference type="ARBA" id="ARBA00023136"/>
    </source>
</evidence>
<proteinExistence type="predicted"/>
<keyword evidence="11" id="KW-0325">Glycoprotein</keyword>
<evidence type="ECO:0000256" key="1">
    <source>
        <dbReference type="ARBA" id="ARBA00004479"/>
    </source>
</evidence>
<evidence type="ECO:0000256" key="13">
    <source>
        <dbReference type="SAM" id="Phobius"/>
    </source>
</evidence>
<dbReference type="PROSITE" id="PS50026">
    <property type="entry name" value="EGF_3"/>
    <property type="match status" value="1"/>
</dbReference>
<comment type="caution">
    <text evidence="12">Lacks conserved residue(s) required for the propagation of feature annotation.</text>
</comment>
<feature type="disulfide bond" evidence="12">
    <location>
        <begin position="85"/>
        <end position="94"/>
    </location>
</feature>
<evidence type="ECO:0000313" key="17">
    <source>
        <dbReference type="Proteomes" id="UP001314229"/>
    </source>
</evidence>
<keyword evidence="7 13" id="KW-1133">Transmembrane helix</keyword>
<dbReference type="InterPro" id="IPR000742">
    <property type="entry name" value="EGF"/>
</dbReference>
<dbReference type="Proteomes" id="UP001314229">
    <property type="component" value="Unassembled WGS sequence"/>
</dbReference>
<dbReference type="Pfam" id="PF00008">
    <property type="entry name" value="EGF"/>
    <property type="match status" value="1"/>
</dbReference>
<evidence type="ECO:0000256" key="11">
    <source>
        <dbReference type="ARBA" id="ARBA00023180"/>
    </source>
</evidence>
<keyword evidence="9 13" id="KW-0472">Membrane</keyword>
<sequence length="154" mass="17245">MRNRKPSVLPSLIGVMLLWPYVLTKSVSSKLQTADSASLSAGHGGERPHVAKRSTQSCDSSYDNFCLNNGHCMLLVDINEHHCKCESGYYGPRCSNPELVVQPMGEEQIILTIFCVGLLIIGLSGALYFFCKWYKKNRFPRQQKRQGYKGVQTA</sequence>
<evidence type="ECO:0000256" key="7">
    <source>
        <dbReference type="ARBA" id="ARBA00022989"/>
    </source>
</evidence>
<evidence type="ECO:0000256" key="6">
    <source>
        <dbReference type="ARBA" id="ARBA00022729"/>
    </source>
</evidence>
<dbReference type="PANTHER" id="PTHR10740:SF11">
    <property type="entry name" value="PROEPIREGULIN"/>
    <property type="match status" value="1"/>
</dbReference>
<keyword evidence="8" id="KW-0339">Growth factor</keyword>
<dbReference type="AlphaFoldDB" id="A0AAV1MVM7"/>
<dbReference type="EMBL" id="CAWUFR010000004">
    <property type="protein sequence ID" value="CAK6950804.1"/>
    <property type="molecule type" value="Genomic_DNA"/>
</dbReference>
<dbReference type="GO" id="GO:0005154">
    <property type="term" value="F:epidermal growth factor receptor binding"/>
    <property type="evidence" value="ECO:0007669"/>
    <property type="project" value="TreeGrafter"/>
</dbReference>
<keyword evidence="5 13" id="KW-0812">Transmembrane</keyword>
<keyword evidence="6 14" id="KW-0732">Signal</keyword>
<keyword evidence="10 12" id="KW-1015">Disulfide bond</keyword>
<dbReference type="PANTHER" id="PTHR10740">
    <property type="entry name" value="TRANSFORMING GROWTH FACTOR ALPHA"/>
    <property type="match status" value="1"/>
</dbReference>